<evidence type="ECO:0000256" key="1">
    <source>
        <dbReference type="SAM" id="Phobius"/>
    </source>
</evidence>
<accession>A0AAJ2PXV2</accession>
<keyword evidence="1" id="KW-1133">Transmembrane helix</keyword>
<feature type="transmembrane region" description="Helical" evidence="1">
    <location>
        <begin position="26"/>
        <end position="44"/>
    </location>
</feature>
<keyword evidence="1" id="KW-0812">Transmembrane</keyword>
<feature type="transmembrane region" description="Helical" evidence="1">
    <location>
        <begin position="56"/>
        <end position="79"/>
    </location>
</feature>
<evidence type="ECO:0000313" key="2">
    <source>
        <dbReference type="EMBL" id="MDX3135754.1"/>
    </source>
</evidence>
<gene>
    <name evidence="2" type="ORF">PV367_39520</name>
</gene>
<sequence>MLKAAKAAQAAMADEEPRVRASAEKWIGAVTALIGLFGLSGLLVGKDSFTGMPTTARVLAAIAAGIAAAMAAVAVIHAYKAAYTWPEPTDISNDIKLEEWYNKRRDHARTAAGDLKTGVISALVSLAALAVAVGLLWFSPRDSPARPLVKVTRVDDSSVCGTLLDTQANRELRVRRPNGDVLPVRAIDIKSVAALSACSP</sequence>
<evidence type="ECO:0000313" key="3">
    <source>
        <dbReference type="Proteomes" id="UP001273589"/>
    </source>
</evidence>
<feature type="transmembrane region" description="Helical" evidence="1">
    <location>
        <begin position="119"/>
        <end position="138"/>
    </location>
</feature>
<dbReference type="AlphaFoldDB" id="A0AAJ2PXV2"/>
<dbReference type="EMBL" id="JARAWN010000451">
    <property type="protein sequence ID" value="MDX3135754.1"/>
    <property type="molecule type" value="Genomic_DNA"/>
</dbReference>
<proteinExistence type="predicted"/>
<name>A0AAJ2PXV2_9ACTN</name>
<dbReference type="Proteomes" id="UP001273589">
    <property type="component" value="Unassembled WGS sequence"/>
</dbReference>
<reference evidence="2" key="1">
    <citation type="journal article" date="2023" name="Microb. Genom.">
        <title>Mesoterricola silvestris gen. nov., sp. nov., Mesoterricola sediminis sp. nov., Geothrix oryzae sp. nov., Geothrix edaphica sp. nov., Geothrix rubra sp. nov., and Geothrix limicola sp. nov., six novel members of Acidobacteriota isolated from soils.</title>
        <authorList>
            <person name="Weisberg A.J."/>
            <person name="Pearce E."/>
            <person name="Kramer C.G."/>
            <person name="Chang J.H."/>
            <person name="Clarke C.R."/>
        </authorList>
    </citation>
    <scope>NUCLEOTIDE SEQUENCE</scope>
    <source>
        <strain evidence="2">ND06-05F</strain>
    </source>
</reference>
<organism evidence="2 3">
    <name type="scientific">Streptomyces europaeiscabiei</name>
    <dbReference type="NCBI Taxonomy" id="146819"/>
    <lineage>
        <taxon>Bacteria</taxon>
        <taxon>Bacillati</taxon>
        <taxon>Actinomycetota</taxon>
        <taxon>Actinomycetes</taxon>
        <taxon>Kitasatosporales</taxon>
        <taxon>Streptomycetaceae</taxon>
        <taxon>Streptomyces</taxon>
    </lineage>
</organism>
<comment type="caution">
    <text evidence="2">The sequence shown here is derived from an EMBL/GenBank/DDBJ whole genome shotgun (WGS) entry which is preliminary data.</text>
</comment>
<dbReference type="RefSeq" id="WP_319698365.1">
    <property type="nucleotide sequence ID" value="NZ_JARAWN010000451.1"/>
</dbReference>
<keyword evidence="1" id="KW-0472">Membrane</keyword>
<protein>
    <submittedName>
        <fullName evidence="2">Uncharacterized protein</fullName>
    </submittedName>
</protein>